<gene>
    <name evidence="1" type="ORF">LCGC14_0498180</name>
</gene>
<evidence type="ECO:0000313" key="1">
    <source>
        <dbReference type="EMBL" id="KKN63779.1"/>
    </source>
</evidence>
<organism evidence="1">
    <name type="scientific">marine sediment metagenome</name>
    <dbReference type="NCBI Taxonomy" id="412755"/>
    <lineage>
        <taxon>unclassified sequences</taxon>
        <taxon>metagenomes</taxon>
        <taxon>ecological metagenomes</taxon>
    </lineage>
</organism>
<sequence length="88" mass="10468">MISKFFLILKVLEEFLGQEFPNLTNSIKYLFCLNDLRNTLAAHLSGKPYERFLIKHQFTETETIEIIDWVLKGILEFIRKFNQSLTKE</sequence>
<name>A0A0F9S9V2_9ZZZZ</name>
<proteinExistence type="predicted"/>
<reference evidence="1" key="1">
    <citation type="journal article" date="2015" name="Nature">
        <title>Complex archaea that bridge the gap between prokaryotes and eukaryotes.</title>
        <authorList>
            <person name="Spang A."/>
            <person name="Saw J.H."/>
            <person name="Jorgensen S.L."/>
            <person name="Zaremba-Niedzwiedzka K."/>
            <person name="Martijn J."/>
            <person name="Lind A.E."/>
            <person name="van Eijk R."/>
            <person name="Schleper C."/>
            <person name="Guy L."/>
            <person name="Ettema T.J."/>
        </authorList>
    </citation>
    <scope>NUCLEOTIDE SEQUENCE</scope>
</reference>
<comment type="caution">
    <text evidence="1">The sequence shown here is derived from an EMBL/GenBank/DDBJ whole genome shotgun (WGS) entry which is preliminary data.</text>
</comment>
<accession>A0A0F9S9V2</accession>
<dbReference type="EMBL" id="LAZR01000579">
    <property type="protein sequence ID" value="KKN63779.1"/>
    <property type="molecule type" value="Genomic_DNA"/>
</dbReference>
<protein>
    <recommendedName>
        <fullName evidence="2">HEPN domain-containing protein</fullName>
    </recommendedName>
</protein>
<evidence type="ECO:0008006" key="2">
    <source>
        <dbReference type="Google" id="ProtNLM"/>
    </source>
</evidence>
<dbReference type="AlphaFoldDB" id="A0A0F9S9V2"/>